<dbReference type="RefSeq" id="WP_131234476.1">
    <property type="nucleotide sequence ID" value="NZ_SHRX01000016.1"/>
</dbReference>
<name>A0A4R0U1L5_BIFLL</name>
<evidence type="ECO:0000313" key="1">
    <source>
        <dbReference type="EMBL" id="TCE98452.1"/>
    </source>
</evidence>
<evidence type="ECO:0000313" key="2">
    <source>
        <dbReference type="Proteomes" id="UP000292751"/>
    </source>
</evidence>
<dbReference type="Proteomes" id="UP000292751">
    <property type="component" value="Unassembled WGS sequence"/>
</dbReference>
<dbReference type="AlphaFoldDB" id="A0A4R0U1L5"/>
<dbReference type="EMBL" id="SHRX01000016">
    <property type="protein sequence ID" value="TCE98452.1"/>
    <property type="molecule type" value="Genomic_DNA"/>
</dbReference>
<sequence>MSGHKITGIHAIGVEVPEDMSLKELMERLLEGGEAELEKELDGETRQPETGKCGCPACEPDKDTVEERLFHPVDQWQHAVDVASDVHDAAGSLEHALFDLGENQLAFEASMILSQSLTLLRAIQRRRKEVAE</sequence>
<gene>
    <name evidence="1" type="ORF">MCC10076_1110</name>
</gene>
<protein>
    <submittedName>
        <fullName evidence="1">Uncharacterized protein</fullName>
    </submittedName>
</protein>
<comment type="caution">
    <text evidence="1">The sequence shown here is derived from an EMBL/GenBank/DDBJ whole genome shotgun (WGS) entry which is preliminary data.</text>
</comment>
<organism evidence="1 2">
    <name type="scientific">Bifidobacterium longum subsp. longum</name>
    <dbReference type="NCBI Taxonomy" id="1679"/>
    <lineage>
        <taxon>Bacteria</taxon>
        <taxon>Bacillati</taxon>
        <taxon>Actinomycetota</taxon>
        <taxon>Actinomycetes</taxon>
        <taxon>Bifidobacteriales</taxon>
        <taxon>Bifidobacteriaceae</taxon>
        <taxon>Bifidobacterium</taxon>
    </lineage>
</organism>
<accession>A0A4R0U1L5</accession>
<reference evidence="1 2" key="1">
    <citation type="journal article" date="2018" name="Sci. Rep.">
        <title>Genomic diversity and distribution of Bifidobacterium longum subsp. longum across the human lifespan.</title>
        <authorList>
            <person name="Odamaki T."/>
            <person name="Bottacini F."/>
            <person name="Kato K."/>
            <person name="Mitsuyama E."/>
            <person name="Yoshida K."/>
            <person name="Horigome A."/>
            <person name="Xiao J.Z."/>
            <person name="van Sinderen D."/>
        </authorList>
    </citation>
    <scope>NUCLEOTIDE SEQUENCE [LARGE SCALE GENOMIC DNA]</scope>
    <source>
        <strain evidence="1 2">MCC10076</strain>
    </source>
</reference>
<proteinExistence type="predicted"/>